<sequence length="247" mass="27592">MEKTIKILLALCLFSAIAGCSTIKTQSERIRIGIKAKDVIEKAEACRAPIQKNPKFSRIYDKLAVAFGQMPSDTQLHDKEAMSESDIQLGIDWYGEYQYCMAKQIQDAGNVDPGYAIVLSHALKNQISLVNEVVSTRPTYGHVNNKILQMRNDLKIELKQWADDLERRLAQKEENDSDSAFISEVGRVSKKLAQSFFETVGEIAKAELELAQAIIVYSASQPTYIVTNPIRTTNCSVLGNFVTCTSY</sequence>
<keyword evidence="3" id="KW-1185">Reference proteome</keyword>
<name>A0ABU4UDT9_9GAMM</name>
<reference evidence="2 3" key="1">
    <citation type="submission" date="2023-11" db="EMBL/GenBank/DDBJ databases">
        <authorList>
            <person name="Ouyang M.-Y."/>
        </authorList>
    </citation>
    <scope>NUCLEOTIDE SEQUENCE [LARGE SCALE GENOMIC DNA]</scope>
    <source>
        <strain evidence="2 3">OY6</strain>
    </source>
</reference>
<gene>
    <name evidence="2" type="ORF">QLH52_09460</name>
</gene>
<evidence type="ECO:0000313" key="2">
    <source>
        <dbReference type="EMBL" id="MDX8127509.1"/>
    </source>
</evidence>
<feature type="signal peptide" evidence="1">
    <location>
        <begin position="1"/>
        <end position="18"/>
    </location>
</feature>
<evidence type="ECO:0008006" key="4">
    <source>
        <dbReference type="Google" id="ProtNLM"/>
    </source>
</evidence>
<comment type="caution">
    <text evidence="2">The sequence shown here is derived from an EMBL/GenBank/DDBJ whole genome shotgun (WGS) entry which is preliminary data.</text>
</comment>
<protein>
    <recommendedName>
        <fullName evidence="4">Lipoprotein</fullName>
    </recommendedName>
</protein>
<dbReference type="Proteomes" id="UP001284537">
    <property type="component" value="Unassembled WGS sequence"/>
</dbReference>
<feature type="chain" id="PRO_5046551232" description="Lipoprotein" evidence="1">
    <location>
        <begin position="19"/>
        <end position="247"/>
    </location>
</feature>
<keyword evidence="1" id="KW-0732">Signal</keyword>
<accession>A0ABU4UDT9</accession>
<dbReference type="RefSeq" id="WP_319961368.1">
    <property type="nucleotide sequence ID" value="NZ_JAXARY010000007.1"/>
</dbReference>
<evidence type="ECO:0000313" key="3">
    <source>
        <dbReference type="Proteomes" id="UP001284537"/>
    </source>
</evidence>
<dbReference type="PROSITE" id="PS51257">
    <property type="entry name" value="PROKAR_LIPOPROTEIN"/>
    <property type="match status" value="1"/>
</dbReference>
<organism evidence="2 3">
    <name type="scientific">Methylomonas defluvii</name>
    <dbReference type="NCBI Taxonomy" id="3045149"/>
    <lineage>
        <taxon>Bacteria</taxon>
        <taxon>Pseudomonadati</taxon>
        <taxon>Pseudomonadota</taxon>
        <taxon>Gammaproteobacteria</taxon>
        <taxon>Methylococcales</taxon>
        <taxon>Methylococcaceae</taxon>
        <taxon>Methylomonas</taxon>
    </lineage>
</organism>
<evidence type="ECO:0000256" key="1">
    <source>
        <dbReference type="SAM" id="SignalP"/>
    </source>
</evidence>
<dbReference type="EMBL" id="JAXARY010000007">
    <property type="protein sequence ID" value="MDX8127509.1"/>
    <property type="molecule type" value="Genomic_DNA"/>
</dbReference>
<proteinExistence type="predicted"/>